<gene>
    <name evidence="1" type="ORF">ACFPYI_02265</name>
</gene>
<keyword evidence="2" id="KW-1185">Reference proteome</keyword>
<dbReference type="Proteomes" id="UP001596099">
    <property type="component" value="Unassembled WGS sequence"/>
</dbReference>
<dbReference type="AlphaFoldDB" id="A0ABD5RI57"/>
<reference evidence="1 2" key="1">
    <citation type="journal article" date="2019" name="Int. J. Syst. Evol. Microbiol.">
        <title>The Global Catalogue of Microorganisms (GCM) 10K type strain sequencing project: providing services to taxonomists for standard genome sequencing and annotation.</title>
        <authorList>
            <consortium name="The Broad Institute Genomics Platform"/>
            <consortium name="The Broad Institute Genome Sequencing Center for Infectious Disease"/>
            <person name="Wu L."/>
            <person name="Ma J."/>
        </authorList>
    </citation>
    <scope>NUCLEOTIDE SEQUENCE [LARGE SCALE GENOMIC DNA]</scope>
    <source>
        <strain evidence="1 2">CGMCC 1.12543</strain>
    </source>
</reference>
<accession>A0ABD5RI57</accession>
<protein>
    <recommendedName>
        <fullName evidence="3">Right-handed parallel beta-helix repeat-containing protein</fullName>
    </recommendedName>
</protein>
<dbReference type="EMBL" id="JBHSQH010000001">
    <property type="protein sequence ID" value="MFC5970146.1"/>
    <property type="molecule type" value="Genomic_DNA"/>
</dbReference>
<comment type="caution">
    <text evidence="1">The sequence shown here is derived from an EMBL/GenBank/DDBJ whole genome shotgun (WGS) entry which is preliminary data.</text>
</comment>
<evidence type="ECO:0008006" key="3">
    <source>
        <dbReference type="Google" id="ProtNLM"/>
    </source>
</evidence>
<dbReference type="Gene3D" id="2.160.20.10">
    <property type="entry name" value="Single-stranded right-handed beta-helix, Pectin lyase-like"/>
    <property type="match status" value="1"/>
</dbReference>
<evidence type="ECO:0000313" key="2">
    <source>
        <dbReference type="Proteomes" id="UP001596099"/>
    </source>
</evidence>
<dbReference type="RefSeq" id="WP_247418824.1">
    <property type="nucleotide sequence ID" value="NZ_JALLGW010000002.1"/>
</dbReference>
<dbReference type="PROSITE" id="PS51257">
    <property type="entry name" value="PROKAR_LIPOPROTEIN"/>
    <property type="match status" value="1"/>
</dbReference>
<sequence length="432" mass="45624">MTNASRRRLLRAGGVAAVSTLAGCSGLFDSTRERDRIRDVDVTANVSQRVDVEAVREERDVTAIDGIVRDAEDGTLLYFPPGEYVVEGSILLEDVSDLALVGNDATLIPADPVEEDEEYLLSLIGSQLHVEGFTVDIRGDGYGGRVQILGDDEFVCRDVEVVGVNAATGLFVFEMRNPEGSGVVERLTARDGSPESGGMLVAKRHAGELIVRDCRFEGFKGNGLYGSPPSVPGGGDGVVKVEGGEFRNNNIANVRLGSTGSYVRNATVVVDDDIPPTSDGVVNSRGVWLHGGGDMLVEDCTILLAPPANGDGAIVLGGHTGAATVRGTDVRVDADLRAIDVSLSDGVDGDATFRCEECVVAGDASGDVAISVTDRDGSRFSGVTVTQRGEDRDGFLFRRSRDNAVRDVDVDVTGQRFVLEEDSTVRGVGSSE</sequence>
<dbReference type="SUPFAM" id="SSF51126">
    <property type="entry name" value="Pectin lyase-like"/>
    <property type="match status" value="1"/>
</dbReference>
<proteinExistence type="predicted"/>
<dbReference type="InterPro" id="IPR006311">
    <property type="entry name" value="TAT_signal"/>
</dbReference>
<evidence type="ECO:0000313" key="1">
    <source>
        <dbReference type="EMBL" id="MFC5970146.1"/>
    </source>
</evidence>
<organism evidence="1 2">
    <name type="scientific">Halomarina salina</name>
    <dbReference type="NCBI Taxonomy" id="1872699"/>
    <lineage>
        <taxon>Archaea</taxon>
        <taxon>Methanobacteriati</taxon>
        <taxon>Methanobacteriota</taxon>
        <taxon>Stenosarchaea group</taxon>
        <taxon>Halobacteria</taxon>
        <taxon>Halobacteriales</taxon>
        <taxon>Natronomonadaceae</taxon>
        <taxon>Halomarina</taxon>
    </lineage>
</organism>
<dbReference type="InterPro" id="IPR012334">
    <property type="entry name" value="Pectin_lyas_fold"/>
</dbReference>
<dbReference type="PROSITE" id="PS51318">
    <property type="entry name" value="TAT"/>
    <property type="match status" value="1"/>
</dbReference>
<name>A0ABD5RI57_9EURY</name>
<dbReference type="InterPro" id="IPR011050">
    <property type="entry name" value="Pectin_lyase_fold/virulence"/>
</dbReference>